<sequence length="124" mass="13490">MVRTFLRAIEDGDRDALTRVLDPQVRRTEHPNRVAPAGRTQGLAEMLDGFEKGRALIARQSYEVASAVASGGRVAVQMTWRGTLAIALGALKAGEEMVAHCALFATVRDGRIVSIDNYDCFAPF</sequence>
<dbReference type="InterPro" id="IPR032710">
    <property type="entry name" value="NTF2-like_dom_sf"/>
</dbReference>
<name>A0A0F5FZ15_9HYPH</name>
<dbReference type="PATRIC" id="fig|443610.3.peg.2859"/>
<reference evidence="2 3" key="1">
    <citation type="submission" date="2015-03" db="EMBL/GenBank/DDBJ databases">
        <authorList>
            <person name="Hassan Y.I."/>
            <person name="Lepp D."/>
            <person name="Li X.-Z."/>
            <person name="Zhou T."/>
        </authorList>
    </citation>
    <scope>NUCLEOTIDE SEQUENCE [LARGE SCALE GENOMIC DNA]</scope>
    <source>
        <strain evidence="2 3">BD-c194</strain>
    </source>
</reference>
<dbReference type="Proteomes" id="UP000033632">
    <property type="component" value="Unassembled WGS sequence"/>
</dbReference>
<evidence type="ECO:0000259" key="1">
    <source>
        <dbReference type="Pfam" id="PF12680"/>
    </source>
</evidence>
<keyword evidence="3" id="KW-1185">Reference proteome</keyword>
<proteinExistence type="predicted"/>
<dbReference type="SUPFAM" id="SSF54427">
    <property type="entry name" value="NTF2-like"/>
    <property type="match status" value="1"/>
</dbReference>
<comment type="caution">
    <text evidence="2">The sequence shown here is derived from an EMBL/GenBank/DDBJ whole genome shotgun (WGS) entry which is preliminary data.</text>
</comment>
<accession>A0A0F5FZ15</accession>
<dbReference type="Pfam" id="PF12680">
    <property type="entry name" value="SnoaL_2"/>
    <property type="match status" value="1"/>
</dbReference>
<organism evidence="2 3">
    <name type="scientific">Devosia geojensis</name>
    <dbReference type="NCBI Taxonomy" id="443610"/>
    <lineage>
        <taxon>Bacteria</taxon>
        <taxon>Pseudomonadati</taxon>
        <taxon>Pseudomonadota</taxon>
        <taxon>Alphaproteobacteria</taxon>
        <taxon>Hyphomicrobiales</taxon>
        <taxon>Devosiaceae</taxon>
        <taxon>Devosia</taxon>
    </lineage>
</organism>
<dbReference type="Gene3D" id="3.10.450.50">
    <property type="match status" value="1"/>
</dbReference>
<gene>
    <name evidence="2" type="ORF">VE25_01935</name>
</gene>
<feature type="domain" description="SnoaL-like" evidence="1">
    <location>
        <begin position="2"/>
        <end position="114"/>
    </location>
</feature>
<dbReference type="AlphaFoldDB" id="A0A0F5FZ15"/>
<dbReference type="STRING" id="443610.VE25_01935"/>
<protein>
    <recommendedName>
        <fullName evidence="1">SnoaL-like domain-containing protein</fullName>
    </recommendedName>
</protein>
<evidence type="ECO:0000313" key="2">
    <source>
        <dbReference type="EMBL" id="KKB13447.1"/>
    </source>
</evidence>
<dbReference type="EMBL" id="JZEX01000029">
    <property type="protein sequence ID" value="KKB13447.1"/>
    <property type="molecule type" value="Genomic_DNA"/>
</dbReference>
<evidence type="ECO:0000313" key="3">
    <source>
        <dbReference type="Proteomes" id="UP000033632"/>
    </source>
</evidence>
<dbReference type="InterPro" id="IPR037401">
    <property type="entry name" value="SnoaL-like"/>
</dbReference>